<evidence type="ECO:0000256" key="1">
    <source>
        <dbReference type="ARBA" id="ARBA00005535"/>
    </source>
</evidence>
<evidence type="ECO:0000313" key="4">
    <source>
        <dbReference type="RefSeq" id="XP_032803097.1"/>
    </source>
</evidence>
<dbReference type="Proteomes" id="UP001318040">
    <property type="component" value="Chromosome 5"/>
</dbReference>
<protein>
    <recommendedName>
        <fullName evidence="2">Protein rogdi homolog</fullName>
    </recommendedName>
</protein>
<name>A0AAJ7SPF2_PETMA</name>
<dbReference type="CTD" id="79641"/>
<dbReference type="Pfam" id="PF10259">
    <property type="entry name" value="Rogdi_lz"/>
    <property type="match status" value="1"/>
</dbReference>
<organism evidence="3 4">
    <name type="scientific">Petromyzon marinus</name>
    <name type="common">Sea lamprey</name>
    <dbReference type="NCBI Taxonomy" id="7757"/>
    <lineage>
        <taxon>Eukaryota</taxon>
        <taxon>Metazoa</taxon>
        <taxon>Chordata</taxon>
        <taxon>Craniata</taxon>
        <taxon>Vertebrata</taxon>
        <taxon>Cyclostomata</taxon>
        <taxon>Hyperoartia</taxon>
        <taxon>Petromyzontiformes</taxon>
        <taxon>Petromyzontidae</taxon>
        <taxon>Petromyzon</taxon>
    </lineage>
</organism>
<dbReference type="KEGG" id="pmrn:116939149"/>
<proteinExistence type="inferred from homology"/>
<sequence length="284" mass="32159">MATASEAERAVLHEEFQWLLREEVHSVLSHLQDILKEGCKRFVLPGREEDCQVKQENFILGSSTSDAVKGVLTLNGDTLCQADLHIKLLKANQMLHTVFREDKQWKMQQVQDAGNHLHQAYRLVNSKDQSYQFKTGTEVNKLMDAVMLQLNRARNRLATPAAMTLPDLANGSAACMFNPALPQDLLVNFYIHHNKLCLVLYQVHSLQPNANKNFKPSGGSVCHAPGSMFEFMGQKYEVIQTHKVESVVPWLGDGLLFLTLALQLCQQLKDKVSVFSNYWTQMPH</sequence>
<dbReference type="AlphaFoldDB" id="A0AAJ7SPF2"/>
<comment type="similarity">
    <text evidence="1">Belongs to the rogdi family.</text>
</comment>
<dbReference type="GeneID" id="116939149"/>
<dbReference type="PANTHER" id="PTHR13618">
    <property type="entry name" value="LEUCINE ZIPPER CONTAINING TRANSCRIPTION FACTOR LZF1"/>
    <property type="match status" value="1"/>
</dbReference>
<dbReference type="RefSeq" id="XP_032803097.1">
    <property type="nucleotide sequence ID" value="XM_032947206.1"/>
</dbReference>
<accession>A0AAJ7SPF2</accession>
<keyword evidence="3" id="KW-1185">Reference proteome</keyword>
<reference evidence="4" key="1">
    <citation type="submission" date="2025-08" db="UniProtKB">
        <authorList>
            <consortium name="RefSeq"/>
        </authorList>
    </citation>
    <scope>IDENTIFICATION</scope>
    <source>
        <tissue evidence="4">Sperm</tissue>
    </source>
</reference>
<gene>
    <name evidence="4" type="primary">ROGDI</name>
</gene>
<evidence type="ECO:0000256" key="2">
    <source>
        <dbReference type="ARBA" id="ARBA00022046"/>
    </source>
</evidence>
<dbReference type="InterPro" id="IPR028241">
    <property type="entry name" value="RAVE2/Rogdi"/>
</dbReference>
<evidence type="ECO:0000313" key="3">
    <source>
        <dbReference type="Proteomes" id="UP001318040"/>
    </source>
</evidence>
<dbReference type="PANTHER" id="PTHR13618:SF1">
    <property type="entry name" value="PROTEIN ROGDI HOMOLOG"/>
    <property type="match status" value="1"/>
</dbReference>
<dbReference type="GO" id="GO:0043291">
    <property type="term" value="C:RAVE complex"/>
    <property type="evidence" value="ECO:0007669"/>
    <property type="project" value="TreeGrafter"/>
</dbReference>